<dbReference type="EMBL" id="PUTQ01000001">
    <property type="protein sequence ID" value="RCF53216.1"/>
    <property type="molecule type" value="Genomic_DNA"/>
</dbReference>
<reference evidence="19 20" key="1">
    <citation type="journal article" date="2018" name="PLoS ONE">
        <title>Phenotypic characterization and whole genome analysis of extended-spectrum beta-lactamase-producing bacteria isolated from dogs in Germany.</title>
        <authorList>
            <person name="Boehmer T."/>
            <person name="Vogler A.J."/>
            <person name="Thomas A."/>
            <person name="Sauer S."/>
            <person name="Hergenroether M."/>
            <person name="Straubinger R.K."/>
            <person name="Birdsell D."/>
            <person name="Keim P."/>
            <person name="Sahl J.W."/>
            <person name="Williamson C.H."/>
            <person name="Riehm J.M."/>
        </authorList>
    </citation>
    <scope>NUCLEOTIDE SEQUENCE [LARGE SCALE GENOMIC DNA]</scope>
    <source>
        <strain evidence="19 20">AFG_SD03_1510_Ahy_093</strain>
    </source>
</reference>
<dbReference type="InterPro" id="IPR003352">
    <property type="entry name" value="PTS_EIIC"/>
</dbReference>
<feature type="transmembrane region" description="Helical" evidence="15">
    <location>
        <begin position="470"/>
        <end position="496"/>
    </location>
</feature>
<dbReference type="PANTHER" id="PTHR30505">
    <property type="entry name" value="FRUCTOSE-LIKE PERMEASE"/>
    <property type="match status" value="1"/>
</dbReference>
<proteinExistence type="predicted"/>
<keyword evidence="12" id="KW-0418">Kinase</keyword>
<dbReference type="InterPro" id="IPR004715">
    <property type="entry name" value="PTS_IIA_fruc"/>
</dbReference>
<evidence type="ECO:0000256" key="14">
    <source>
        <dbReference type="ARBA" id="ARBA00023136"/>
    </source>
</evidence>
<dbReference type="FunFam" id="3.40.50.2300:FF:000014">
    <property type="entry name" value="PTS system fructose-like transporter subunit IIB"/>
    <property type="match status" value="1"/>
</dbReference>
<evidence type="ECO:0000256" key="12">
    <source>
        <dbReference type="ARBA" id="ARBA00022777"/>
    </source>
</evidence>
<keyword evidence="13 15" id="KW-1133">Transmembrane helix</keyword>
<dbReference type="Proteomes" id="UP000253075">
    <property type="component" value="Unassembled WGS sequence"/>
</dbReference>
<keyword evidence="11 15" id="KW-0812">Transmembrane</keyword>
<dbReference type="PROSITE" id="PS51094">
    <property type="entry name" value="PTS_EIIA_TYPE_2"/>
    <property type="match status" value="1"/>
</dbReference>
<dbReference type="SUPFAM" id="SSF52794">
    <property type="entry name" value="PTS system IIB component-like"/>
    <property type="match status" value="1"/>
</dbReference>
<organism evidence="19 20">
    <name type="scientific">Aeromonas hydrophila</name>
    <dbReference type="NCBI Taxonomy" id="644"/>
    <lineage>
        <taxon>Bacteria</taxon>
        <taxon>Pseudomonadati</taxon>
        <taxon>Pseudomonadota</taxon>
        <taxon>Gammaproteobacteria</taxon>
        <taxon>Aeromonadales</taxon>
        <taxon>Aeromonadaceae</taxon>
        <taxon>Aeromonas</taxon>
    </lineage>
</organism>
<feature type="transmembrane region" description="Helical" evidence="15">
    <location>
        <begin position="508"/>
        <end position="527"/>
    </location>
</feature>
<dbReference type="Pfam" id="PF02302">
    <property type="entry name" value="PTS_IIB"/>
    <property type="match status" value="1"/>
</dbReference>
<evidence type="ECO:0000256" key="1">
    <source>
        <dbReference type="ARBA" id="ARBA00001401"/>
    </source>
</evidence>
<dbReference type="InterPro" id="IPR003353">
    <property type="entry name" value="PTS_IIB_fruc"/>
</dbReference>
<dbReference type="Gene3D" id="3.40.50.2300">
    <property type="match status" value="1"/>
</dbReference>
<feature type="transmembrane region" description="Helical" evidence="15">
    <location>
        <begin position="547"/>
        <end position="569"/>
    </location>
</feature>
<dbReference type="FunFam" id="3.40.930.10:FF:000009">
    <property type="entry name" value="PTS system, fructose specific IIABC component"/>
    <property type="match status" value="1"/>
</dbReference>
<reference evidence="20" key="2">
    <citation type="submission" date="2018-02" db="EMBL/GenBank/DDBJ databases">
        <title>Phenotypic characterization and whole genome analysis of multidrug-resistant, extended-spectrum beta-lactamase-producing bacteria isolated from dogs in Germany.</title>
        <authorList>
            <person name="Williamson C."/>
        </authorList>
    </citation>
    <scope>NUCLEOTIDE SEQUENCE [LARGE SCALE GENOMIC DNA]</scope>
    <source>
        <strain evidence="20">AFG_SD03_1510_Ahy_093</strain>
    </source>
</reference>
<dbReference type="Pfam" id="PF00359">
    <property type="entry name" value="PTS_EIIA_2"/>
    <property type="match status" value="1"/>
</dbReference>
<dbReference type="GO" id="GO:0005737">
    <property type="term" value="C:cytoplasm"/>
    <property type="evidence" value="ECO:0007669"/>
    <property type="project" value="UniProtKB-SubCell"/>
</dbReference>
<evidence type="ECO:0000259" key="17">
    <source>
        <dbReference type="PROSITE" id="PS51099"/>
    </source>
</evidence>
<dbReference type="Pfam" id="PF02378">
    <property type="entry name" value="PTS_EIIC"/>
    <property type="match status" value="1"/>
</dbReference>
<feature type="domain" description="PTS EIIC type-2" evidence="18">
    <location>
        <begin position="347"/>
        <end position="677"/>
    </location>
</feature>
<dbReference type="InterPro" id="IPR050864">
    <property type="entry name" value="Bacterial_PTS_Sugar_Transport"/>
</dbReference>
<keyword evidence="10" id="KW-0598">Phosphotransferase system</keyword>
<protein>
    <recommendedName>
        <fullName evidence="4">protein-N(pi)-phosphohistidine--D-fructose phosphotransferase</fullName>
        <ecNumber evidence="4">2.7.1.202</ecNumber>
    </recommendedName>
</protein>
<dbReference type="NCBIfam" id="TIGR00848">
    <property type="entry name" value="fruA"/>
    <property type="match status" value="1"/>
</dbReference>
<dbReference type="PROSITE" id="PS51099">
    <property type="entry name" value="PTS_EIIB_TYPE_2"/>
    <property type="match status" value="1"/>
</dbReference>
<keyword evidence="9" id="KW-0808">Transferase</keyword>
<dbReference type="InterPro" id="IPR006327">
    <property type="entry name" value="PTS_IIC_fruc"/>
</dbReference>
<evidence type="ECO:0000313" key="19">
    <source>
        <dbReference type="EMBL" id="RCF53216.1"/>
    </source>
</evidence>
<evidence type="ECO:0000256" key="2">
    <source>
        <dbReference type="ARBA" id="ARBA00004429"/>
    </source>
</evidence>
<dbReference type="InterPro" id="IPR013011">
    <property type="entry name" value="PTS_EIIB_2"/>
</dbReference>
<evidence type="ECO:0000256" key="6">
    <source>
        <dbReference type="ARBA" id="ARBA00022475"/>
    </source>
</evidence>
<keyword evidence="14 15" id="KW-0472">Membrane</keyword>
<feature type="transmembrane region" description="Helical" evidence="15">
    <location>
        <begin position="581"/>
        <end position="602"/>
    </location>
</feature>
<feature type="transmembrane region" description="Helical" evidence="15">
    <location>
        <begin position="647"/>
        <end position="667"/>
    </location>
</feature>
<keyword evidence="7" id="KW-0597">Phosphoprotein</keyword>
<evidence type="ECO:0000256" key="13">
    <source>
        <dbReference type="ARBA" id="ARBA00022989"/>
    </source>
</evidence>
<feature type="transmembrane region" description="Helical" evidence="15">
    <location>
        <begin position="608"/>
        <end position="626"/>
    </location>
</feature>
<feature type="transmembrane region" description="Helical" evidence="15">
    <location>
        <begin position="426"/>
        <end position="450"/>
    </location>
</feature>
<comment type="caution">
    <text evidence="19">The sequence shown here is derived from an EMBL/GenBank/DDBJ whole genome shotgun (WGS) entry which is preliminary data.</text>
</comment>
<dbReference type="NCBIfam" id="TIGR00829">
    <property type="entry name" value="FRU"/>
    <property type="match status" value="1"/>
</dbReference>
<dbReference type="InterPro" id="IPR016152">
    <property type="entry name" value="PTrfase/Anion_transptr"/>
</dbReference>
<keyword evidence="8" id="KW-0762">Sugar transport</keyword>
<evidence type="ECO:0000256" key="15">
    <source>
        <dbReference type="SAM" id="Phobius"/>
    </source>
</evidence>
<dbReference type="InterPro" id="IPR002178">
    <property type="entry name" value="PTS_EIIA_type-2_dom"/>
</dbReference>
<evidence type="ECO:0000256" key="5">
    <source>
        <dbReference type="ARBA" id="ARBA00022448"/>
    </source>
</evidence>
<dbReference type="GO" id="GO:0005886">
    <property type="term" value="C:plasma membrane"/>
    <property type="evidence" value="ECO:0007669"/>
    <property type="project" value="UniProtKB-SubCell"/>
</dbReference>
<evidence type="ECO:0000256" key="4">
    <source>
        <dbReference type="ARBA" id="ARBA00012799"/>
    </source>
</evidence>
<feature type="domain" description="PTS EIIB type-2" evidence="17">
    <location>
        <begin position="695"/>
        <end position="791"/>
    </location>
</feature>
<dbReference type="InterPro" id="IPR013014">
    <property type="entry name" value="PTS_EIIC_2"/>
</dbReference>
<dbReference type="SUPFAM" id="SSF55804">
    <property type="entry name" value="Phoshotransferase/anion transport protein"/>
    <property type="match status" value="1"/>
</dbReference>
<dbReference type="InterPro" id="IPR003501">
    <property type="entry name" value="PTS_EIIB_2/3"/>
</dbReference>
<evidence type="ECO:0000259" key="18">
    <source>
        <dbReference type="PROSITE" id="PS51104"/>
    </source>
</evidence>
<comment type="subcellular location">
    <subcellularLocation>
        <location evidence="2">Cell inner membrane</location>
        <topology evidence="2">Multi-pass membrane protein</topology>
    </subcellularLocation>
    <subcellularLocation>
        <location evidence="3">Cytoplasm</location>
    </subcellularLocation>
</comment>
<evidence type="ECO:0000256" key="9">
    <source>
        <dbReference type="ARBA" id="ARBA00022679"/>
    </source>
</evidence>
<feature type="domain" description="PTS EIIA type-2" evidence="16">
    <location>
        <begin position="172"/>
        <end position="316"/>
    </location>
</feature>
<dbReference type="CDD" id="cd05569">
    <property type="entry name" value="PTS_IIB_fructose"/>
    <property type="match status" value="1"/>
</dbReference>
<gene>
    <name evidence="19" type="ORF">C6C11_00365</name>
</gene>
<dbReference type="Gene3D" id="3.40.930.10">
    <property type="entry name" value="Mannitol-specific EII, Chain A"/>
    <property type="match status" value="1"/>
</dbReference>
<evidence type="ECO:0000256" key="7">
    <source>
        <dbReference type="ARBA" id="ARBA00022553"/>
    </source>
</evidence>
<evidence type="ECO:0000313" key="20">
    <source>
        <dbReference type="Proteomes" id="UP000253075"/>
    </source>
</evidence>
<dbReference type="GO" id="GO:0016301">
    <property type="term" value="F:kinase activity"/>
    <property type="evidence" value="ECO:0007669"/>
    <property type="project" value="UniProtKB-KW"/>
</dbReference>
<name>A0ABD7GDP1_AERHY</name>
<dbReference type="NCBIfam" id="NF007787">
    <property type="entry name" value="PRK10478.1"/>
    <property type="match status" value="1"/>
</dbReference>
<dbReference type="PANTHER" id="PTHR30505:SF0">
    <property type="entry name" value="FRUCTOSE-LIKE PTS SYSTEM EIIBC COMPONENT-RELATED"/>
    <property type="match status" value="1"/>
</dbReference>
<sequence length="796" mass="85056">MQNINYQIVKCTSLQIRTPFSISRLCTDFSSPPSCVSCHPATMSILHVQAAAFAYQLTILPPAQAHKSPSRHQPAAFRPITYWSSVALRLKITDCFEMHFYKNQFPRTDRAKCEQGHRQALSTQKSSKGHICPISVEALGRNNRQVNQLHHRFQQDHFHSDGTSQERTMLTTLIDEGLICLDLAARDKQALFVELAARLKASGKIASQEQFVRDLWAREELDNTGFEQGVALPHAKSEAVREPAIVVGISRQGIDYGAEDGEPSRLFFMIASPAGGANHHIEVLAELSTKLLEPGFIASMQAATSRAEVLALLAAPGPSAAPAAPQAQPAQPAEPQEHGIKAQLNTLKQHLLFGTSHMIPFIVAGGVLLSLSVMISGKGAVPEAGVLKDMADMGIAGLTLFTAVLGGYIAYSMADKPGLAPGMIGSWIAVQQFHTGFLGAILVGFIAGLIVNQLKRIKLPDSMSSLGSIFIYPLIGTFLVCGIVMWVIGAPIAAMMEGMNHWLSSMAGSGKVMLGAILGGMTAFDMGGPINKVATLFAQTQVNTQPWLMGGVGIAICVPPLGMALATLLSPRRYKKEEREAGKAAAIMGMIGISEGAIPFAAADPVRVIPAIVAGGIVGNITGFMMHSINHAPWGGWIVLPVVEGKMGYILGTLLGALTTALIVNLLKKPVSDTEESNERQEEYQIIEAEGEAEVLAITACPSGVAHTFLAAKSLQKAAAKAGIKLKVETQGANGIINRITPKDVANARCVILAHDVAIKNKERFANIEVIDVKTREAIHNPEGLLARTQPGRQVA</sequence>
<dbReference type="GO" id="GO:0009401">
    <property type="term" value="P:phosphoenolpyruvate-dependent sugar phosphotransferase system"/>
    <property type="evidence" value="ECO:0007669"/>
    <property type="project" value="UniProtKB-KW"/>
</dbReference>
<dbReference type="AlphaFoldDB" id="A0ABD7GDP1"/>
<keyword evidence="5" id="KW-0813">Transport</keyword>
<dbReference type="EC" id="2.7.1.202" evidence="4"/>
<dbReference type="PROSITE" id="PS51104">
    <property type="entry name" value="PTS_EIIC_TYPE_2"/>
    <property type="match status" value="1"/>
</dbReference>
<feature type="transmembrane region" description="Helical" evidence="15">
    <location>
        <begin position="395"/>
        <end position="414"/>
    </location>
</feature>
<comment type="catalytic activity">
    <reaction evidence="1">
        <text>D-fructose(out) + N(pros)-phospho-L-histidyl-[protein] = D-fructose 1-phosphate(in) + L-histidyl-[protein]</text>
        <dbReference type="Rhea" id="RHEA:49252"/>
        <dbReference type="Rhea" id="RHEA-COMP:9745"/>
        <dbReference type="Rhea" id="RHEA-COMP:9746"/>
        <dbReference type="ChEBI" id="CHEBI:29979"/>
        <dbReference type="ChEBI" id="CHEBI:37721"/>
        <dbReference type="ChEBI" id="CHEBI:58674"/>
        <dbReference type="ChEBI" id="CHEBI:64837"/>
        <dbReference type="EC" id="2.7.1.202"/>
    </reaction>
</comment>
<dbReference type="NCBIfam" id="TIGR01427">
    <property type="entry name" value="PTS_IIC_fructo"/>
    <property type="match status" value="1"/>
</dbReference>
<evidence type="ECO:0000256" key="10">
    <source>
        <dbReference type="ARBA" id="ARBA00022683"/>
    </source>
</evidence>
<accession>A0ABD7GDP1</accession>
<dbReference type="InterPro" id="IPR036095">
    <property type="entry name" value="PTS_EIIB-like_sf"/>
</dbReference>
<evidence type="ECO:0000256" key="8">
    <source>
        <dbReference type="ARBA" id="ARBA00022597"/>
    </source>
</evidence>
<evidence type="ECO:0000256" key="11">
    <source>
        <dbReference type="ARBA" id="ARBA00022692"/>
    </source>
</evidence>
<evidence type="ECO:0000256" key="3">
    <source>
        <dbReference type="ARBA" id="ARBA00004496"/>
    </source>
</evidence>
<evidence type="ECO:0000259" key="16">
    <source>
        <dbReference type="PROSITE" id="PS51094"/>
    </source>
</evidence>
<dbReference type="CDD" id="cd00211">
    <property type="entry name" value="PTS_IIA_fru"/>
    <property type="match status" value="1"/>
</dbReference>
<keyword evidence="6" id="KW-1003">Cell membrane</keyword>
<feature type="transmembrane region" description="Helical" evidence="15">
    <location>
        <begin position="351"/>
        <end position="375"/>
    </location>
</feature>